<sequence>MAISRAQLEQMLDALDESVPRLVRNKSVPGEFWSSFMSMAQAIQDRTPPDQRSWVCDCLDAIQVKHHLVPPADQI</sequence>
<evidence type="ECO:0000313" key="1">
    <source>
        <dbReference type="EMBL" id="MBM7121386.1"/>
    </source>
</evidence>
<gene>
    <name evidence="1" type="ORF">ISP20_09495</name>
</gene>
<comment type="caution">
    <text evidence="1">The sequence shown here is derived from an EMBL/GenBank/DDBJ whole genome shotgun (WGS) entry which is preliminary data.</text>
</comment>
<organism evidence="1 2">
    <name type="scientific">Dyella kyungheensis</name>
    <dbReference type="NCBI Taxonomy" id="1242174"/>
    <lineage>
        <taxon>Bacteria</taxon>
        <taxon>Pseudomonadati</taxon>
        <taxon>Pseudomonadota</taxon>
        <taxon>Gammaproteobacteria</taxon>
        <taxon>Lysobacterales</taxon>
        <taxon>Rhodanobacteraceae</taxon>
        <taxon>Dyella</taxon>
    </lineage>
</organism>
<reference evidence="1 2" key="1">
    <citation type="submission" date="2020-10" db="EMBL/GenBank/DDBJ databases">
        <title>Phylogeny of dyella-like bacteria.</title>
        <authorList>
            <person name="Fu J."/>
        </authorList>
    </citation>
    <scope>NUCLEOTIDE SEQUENCE [LARGE SCALE GENOMIC DNA]</scope>
    <source>
        <strain evidence="1 2">THG-B117</strain>
    </source>
</reference>
<dbReference type="Proteomes" id="UP001430065">
    <property type="component" value="Unassembled WGS sequence"/>
</dbReference>
<accession>A0ABS2JQT5</accession>
<keyword evidence="2" id="KW-1185">Reference proteome</keyword>
<dbReference type="EMBL" id="JADIKC010000003">
    <property type="protein sequence ID" value="MBM7121386.1"/>
    <property type="molecule type" value="Genomic_DNA"/>
</dbReference>
<protein>
    <submittedName>
        <fullName evidence="1">Uncharacterized protein</fullName>
    </submittedName>
</protein>
<proteinExistence type="predicted"/>
<evidence type="ECO:0000313" key="2">
    <source>
        <dbReference type="Proteomes" id="UP001430065"/>
    </source>
</evidence>
<name>A0ABS2JQT5_9GAMM</name>
<dbReference type="RefSeq" id="WP_204635781.1">
    <property type="nucleotide sequence ID" value="NZ_JADIKC010000003.1"/>
</dbReference>